<dbReference type="Proteomes" id="UP000465778">
    <property type="component" value="Unassembled WGS sequence"/>
</dbReference>
<reference evidence="2 3" key="1">
    <citation type="journal article" date="2020" name="G3 (Bethesda)">
        <title>Whole Genome Sequencing and Comparative Genomics of Two Nematicidal Bacillus Strains Reveals a Wide Range of Possible Virulence Factors.</title>
        <authorList>
            <person name="Susic N."/>
            <person name="Janezic S."/>
            <person name="Rupnik M."/>
            <person name="Geric Stare B."/>
        </authorList>
    </citation>
    <scope>NUCLEOTIDE SEQUENCE [LARGE SCALE GENOMIC DNA]</scope>
    <source>
        <strain evidence="2 3">I-1582</strain>
    </source>
</reference>
<gene>
    <name evidence="2" type="ORF">KIS1582_5013</name>
</gene>
<evidence type="ECO:0000259" key="1">
    <source>
        <dbReference type="Pfam" id="PF00535"/>
    </source>
</evidence>
<name>A0A800MS09_CYTFI</name>
<proteinExistence type="predicted"/>
<sequence>MMIVNNCRDRQLEVSIIILTRNGLEYTKLCITSIQNNTDENYELIFVDNDSKDGTAQYLKTVKNSTTIENKVNRGFAGGCNQGLKIARGKYIVLLNNDTVVTKGWLTKMISWLKQDPSIGIVGPRSNRVLHEQWIRPEPYHANTLEEIEQFARIWSKKVAQKGYLASKISGLCMVFRRELINRIGGFDERFFPGNFEDVDFSIRTRISGKKLWVASDVFIHHFGNSTFEINKENHNEHFVGNRKRFLKKWNIKGGNNEIEDLIKREIPFNLTKHYISL</sequence>
<dbReference type="PANTHER" id="PTHR43179">
    <property type="entry name" value="RHAMNOSYLTRANSFERASE WBBL"/>
    <property type="match status" value="1"/>
</dbReference>
<protein>
    <submittedName>
        <fullName evidence="2">Glycosyl transferase</fullName>
    </submittedName>
</protein>
<dbReference type="InterPro" id="IPR001173">
    <property type="entry name" value="Glyco_trans_2-like"/>
</dbReference>
<dbReference type="RefSeq" id="WP_236564806.1">
    <property type="nucleotide sequence ID" value="NZ_JBALOT010000059.1"/>
</dbReference>
<dbReference type="InterPro" id="IPR029044">
    <property type="entry name" value="Nucleotide-diphossugar_trans"/>
</dbReference>
<dbReference type="Gene3D" id="3.90.550.10">
    <property type="entry name" value="Spore Coat Polysaccharide Biosynthesis Protein SpsA, Chain A"/>
    <property type="match status" value="1"/>
</dbReference>
<dbReference type="PANTHER" id="PTHR43179:SF7">
    <property type="entry name" value="RHAMNOSYLTRANSFERASE WBBL"/>
    <property type="match status" value="1"/>
</dbReference>
<comment type="caution">
    <text evidence="2">The sequence shown here is derived from an EMBL/GenBank/DDBJ whole genome shotgun (WGS) entry which is preliminary data.</text>
</comment>
<accession>A0A800MS09</accession>
<dbReference type="SUPFAM" id="SSF53448">
    <property type="entry name" value="Nucleotide-diphospho-sugar transferases"/>
    <property type="match status" value="1"/>
</dbReference>
<dbReference type="CDD" id="cd04186">
    <property type="entry name" value="GT_2_like_c"/>
    <property type="match status" value="1"/>
</dbReference>
<dbReference type="GO" id="GO:0016740">
    <property type="term" value="F:transferase activity"/>
    <property type="evidence" value="ECO:0007669"/>
    <property type="project" value="UniProtKB-KW"/>
</dbReference>
<dbReference type="EMBL" id="VDEM01000129">
    <property type="protein sequence ID" value="KAF0821276.1"/>
    <property type="molecule type" value="Genomic_DNA"/>
</dbReference>
<dbReference type="AlphaFoldDB" id="A0A800MS09"/>
<keyword evidence="2" id="KW-0808">Transferase</keyword>
<organism evidence="2 3">
    <name type="scientific">Cytobacillus firmus</name>
    <name type="common">Bacillus firmus</name>
    <dbReference type="NCBI Taxonomy" id="1399"/>
    <lineage>
        <taxon>Bacteria</taxon>
        <taxon>Bacillati</taxon>
        <taxon>Bacillota</taxon>
        <taxon>Bacilli</taxon>
        <taxon>Bacillales</taxon>
        <taxon>Bacillaceae</taxon>
        <taxon>Cytobacillus</taxon>
    </lineage>
</organism>
<dbReference type="Pfam" id="PF00535">
    <property type="entry name" value="Glycos_transf_2"/>
    <property type="match status" value="1"/>
</dbReference>
<evidence type="ECO:0000313" key="3">
    <source>
        <dbReference type="Proteomes" id="UP000465778"/>
    </source>
</evidence>
<feature type="domain" description="Glycosyltransferase 2-like" evidence="1">
    <location>
        <begin position="15"/>
        <end position="184"/>
    </location>
</feature>
<evidence type="ECO:0000313" key="2">
    <source>
        <dbReference type="EMBL" id="KAF0821276.1"/>
    </source>
</evidence>